<dbReference type="Proteomes" id="UP001642464">
    <property type="component" value="Unassembled WGS sequence"/>
</dbReference>
<keyword evidence="3" id="KW-1185">Reference proteome</keyword>
<gene>
    <name evidence="1" type="ORF">SCF082_LOCUS51704</name>
    <name evidence="2" type="ORF">SCF082_LOCUS51715</name>
</gene>
<evidence type="ECO:0000313" key="3">
    <source>
        <dbReference type="Proteomes" id="UP001642464"/>
    </source>
</evidence>
<protein>
    <submittedName>
        <fullName evidence="1">Uncharacterized protein</fullName>
    </submittedName>
</protein>
<proteinExistence type="predicted"/>
<organism evidence="1 3">
    <name type="scientific">Durusdinium trenchii</name>
    <dbReference type="NCBI Taxonomy" id="1381693"/>
    <lineage>
        <taxon>Eukaryota</taxon>
        <taxon>Sar</taxon>
        <taxon>Alveolata</taxon>
        <taxon>Dinophyceae</taxon>
        <taxon>Suessiales</taxon>
        <taxon>Symbiodiniaceae</taxon>
        <taxon>Durusdinium</taxon>
    </lineage>
</organism>
<dbReference type="EMBL" id="CAXAMM010043707">
    <property type="protein sequence ID" value="CAK9111383.1"/>
    <property type="molecule type" value="Genomic_DNA"/>
</dbReference>
<comment type="caution">
    <text evidence="1">The sequence shown here is derived from an EMBL/GenBank/DDBJ whole genome shotgun (WGS) entry which is preliminary data.</text>
</comment>
<sequence>MVSGVLCTCQVFTQGGYEQEYGSEDKFAKAADLNPTLLHTFTELRANVIRMKKADPNMRFRIELNRPLMETLTTSQVQEQGLEMPETHFVELSVYRQDFKEPAPEDIVSEVINGQTVWGVNVLTGRSGYYKRVNNQKHQMMRTAHLNDECIDPTGAALDKIEAAAKKALFKNIKATQNASGMFAGGGGGNGSGSATCQSH</sequence>
<evidence type="ECO:0000313" key="2">
    <source>
        <dbReference type="EMBL" id="CAK9111412.1"/>
    </source>
</evidence>
<name>A0ABP0SG74_9DINO</name>
<reference evidence="1 3" key="1">
    <citation type="submission" date="2024-02" db="EMBL/GenBank/DDBJ databases">
        <authorList>
            <person name="Chen Y."/>
            <person name="Shah S."/>
            <person name="Dougan E. K."/>
            <person name="Thang M."/>
            <person name="Chan C."/>
        </authorList>
    </citation>
    <scope>NUCLEOTIDE SEQUENCE [LARGE SCALE GENOMIC DNA]</scope>
</reference>
<accession>A0ABP0SG74</accession>
<evidence type="ECO:0000313" key="1">
    <source>
        <dbReference type="EMBL" id="CAK9111383.1"/>
    </source>
</evidence>
<dbReference type="EMBL" id="CAXAMM010043718">
    <property type="protein sequence ID" value="CAK9111412.1"/>
    <property type="molecule type" value="Genomic_DNA"/>
</dbReference>